<comment type="caution">
    <text evidence="1">The sequence shown here is derived from an EMBL/GenBank/DDBJ whole genome shotgun (WGS) entry which is preliminary data.</text>
</comment>
<reference evidence="2" key="1">
    <citation type="submission" date="2016-06" db="EMBL/GenBank/DDBJ databases">
        <title>Parallel loss of symbiosis genes in relatives of nitrogen-fixing non-legume Parasponia.</title>
        <authorList>
            <person name="Van Velzen R."/>
            <person name="Holmer R."/>
            <person name="Bu F."/>
            <person name="Rutten L."/>
            <person name="Van Zeijl A."/>
            <person name="Liu W."/>
            <person name="Santuari L."/>
            <person name="Cao Q."/>
            <person name="Sharma T."/>
            <person name="Shen D."/>
            <person name="Roswanjaya Y."/>
            <person name="Wardhani T."/>
            <person name="Kalhor M.S."/>
            <person name="Jansen J."/>
            <person name="Van den Hoogen J."/>
            <person name="Gungor B."/>
            <person name="Hartog M."/>
            <person name="Hontelez J."/>
            <person name="Verver J."/>
            <person name="Yang W.-C."/>
            <person name="Schijlen E."/>
            <person name="Repin R."/>
            <person name="Schilthuizen M."/>
            <person name="Schranz E."/>
            <person name="Heidstra R."/>
            <person name="Miyata K."/>
            <person name="Fedorova E."/>
            <person name="Kohlen W."/>
            <person name="Bisseling T."/>
            <person name="Smit S."/>
            <person name="Geurts R."/>
        </authorList>
    </citation>
    <scope>NUCLEOTIDE SEQUENCE [LARGE SCALE GENOMIC DNA]</scope>
    <source>
        <strain evidence="2">cv. RG33-2</strain>
    </source>
</reference>
<feature type="non-terminal residue" evidence="1">
    <location>
        <position position="1"/>
    </location>
</feature>
<organism evidence="1 2">
    <name type="scientific">Trema orientale</name>
    <name type="common">Charcoal tree</name>
    <name type="synonym">Celtis orientalis</name>
    <dbReference type="NCBI Taxonomy" id="63057"/>
    <lineage>
        <taxon>Eukaryota</taxon>
        <taxon>Viridiplantae</taxon>
        <taxon>Streptophyta</taxon>
        <taxon>Embryophyta</taxon>
        <taxon>Tracheophyta</taxon>
        <taxon>Spermatophyta</taxon>
        <taxon>Magnoliopsida</taxon>
        <taxon>eudicotyledons</taxon>
        <taxon>Gunneridae</taxon>
        <taxon>Pentapetalae</taxon>
        <taxon>rosids</taxon>
        <taxon>fabids</taxon>
        <taxon>Rosales</taxon>
        <taxon>Cannabaceae</taxon>
        <taxon>Trema</taxon>
    </lineage>
</organism>
<accession>A0A2P5A4X9</accession>
<keyword evidence="2" id="KW-1185">Reference proteome</keyword>
<sequence length="53" mass="5756">DSSLVHVASEVLGDLPQPNKRTDCRPRIFSKMSLSVMFSGGLSRLSCNISSCK</sequence>
<dbReference type="InParanoid" id="A0A2P5A4X9"/>
<evidence type="ECO:0000313" key="1">
    <source>
        <dbReference type="EMBL" id="PON31569.1"/>
    </source>
</evidence>
<dbReference type="Proteomes" id="UP000237000">
    <property type="component" value="Unassembled WGS sequence"/>
</dbReference>
<proteinExistence type="predicted"/>
<gene>
    <name evidence="1" type="ORF">TorRG33x02_357470</name>
</gene>
<dbReference type="EMBL" id="JXTC01001305">
    <property type="protein sequence ID" value="PON31569.1"/>
    <property type="molecule type" value="Genomic_DNA"/>
</dbReference>
<protein>
    <submittedName>
        <fullName evidence="1">Uncharacterized protein</fullName>
    </submittedName>
</protein>
<evidence type="ECO:0000313" key="2">
    <source>
        <dbReference type="Proteomes" id="UP000237000"/>
    </source>
</evidence>
<name>A0A2P5A4X9_TREOI</name>
<dbReference type="AlphaFoldDB" id="A0A2P5A4X9"/>